<dbReference type="Proteomes" id="UP000265497">
    <property type="component" value="Unassembled WGS sequence"/>
</dbReference>
<dbReference type="InterPro" id="IPR019861">
    <property type="entry name" value="PorP/SprF_Bacteroidetes"/>
</dbReference>
<organism evidence="2 3">
    <name type="scientific">Capnocytophaga canis</name>
    <dbReference type="NCBI Taxonomy" id="1848903"/>
    <lineage>
        <taxon>Bacteria</taxon>
        <taxon>Pseudomonadati</taxon>
        <taxon>Bacteroidota</taxon>
        <taxon>Flavobacteriia</taxon>
        <taxon>Flavobacteriales</taxon>
        <taxon>Flavobacteriaceae</taxon>
        <taxon>Capnocytophaga</taxon>
    </lineage>
</organism>
<dbReference type="RefSeq" id="WP_119652780.1">
    <property type="nucleotide sequence ID" value="NZ_JBIUQM010000010.1"/>
</dbReference>
<dbReference type="EMBL" id="NSDI01000006">
    <property type="protein sequence ID" value="RIY36404.1"/>
    <property type="molecule type" value="Genomic_DNA"/>
</dbReference>
<gene>
    <name evidence="2" type="ORF">CKY20_07870</name>
</gene>
<evidence type="ECO:0000313" key="2">
    <source>
        <dbReference type="EMBL" id="RIY36404.1"/>
    </source>
</evidence>
<name>A0A3A1YJI8_9FLAO</name>
<proteinExistence type="predicted"/>
<feature type="non-terminal residue" evidence="2">
    <location>
        <position position="61"/>
    </location>
</feature>
<evidence type="ECO:0008006" key="4">
    <source>
        <dbReference type="Google" id="ProtNLM"/>
    </source>
</evidence>
<feature type="signal peptide" evidence="1">
    <location>
        <begin position="1"/>
        <end position="20"/>
    </location>
</feature>
<accession>A0A3A1YJI8</accession>
<evidence type="ECO:0000256" key="1">
    <source>
        <dbReference type="SAM" id="SignalP"/>
    </source>
</evidence>
<feature type="chain" id="PRO_5017383729" description="Type IX secretion system membrane protein PorP/SprF" evidence="1">
    <location>
        <begin position="21"/>
        <end position="61"/>
    </location>
</feature>
<keyword evidence="1" id="KW-0732">Signal</keyword>
<comment type="caution">
    <text evidence="2">The sequence shown here is derived from an EMBL/GenBank/DDBJ whole genome shotgun (WGS) entry which is preliminary data.</text>
</comment>
<reference evidence="2 3" key="1">
    <citation type="submission" date="2017-08" db="EMBL/GenBank/DDBJ databases">
        <title>Capnocytophaga canis 17-158 assembly.</title>
        <authorList>
            <person name="Gulvik C.A."/>
        </authorList>
    </citation>
    <scope>NUCLEOTIDE SEQUENCE [LARGE SCALE GENOMIC DNA]</scope>
    <source>
        <strain evidence="2 3">17-158</strain>
    </source>
</reference>
<evidence type="ECO:0000313" key="3">
    <source>
        <dbReference type="Proteomes" id="UP000265497"/>
    </source>
</evidence>
<sequence>MKKNKLVALCMFFLCVLGFAQQESQYTQYMYNTMMFNPGYTGSRGVDSFFGIFRAQWIGLD</sequence>
<protein>
    <recommendedName>
        <fullName evidence="4">Type IX secretion system membrane protein PorP/SprF</fullName>
    </recommendedName>
</protein>
<dbReference type="AlphaFoldDB" id="A0A3A1YJI8"/>
<dbReference type="Pfam" id="PF11751">
    <property type="entry name" value="PorP_SprF"/>
    <property type="match status" value="1"/>
</dbReference>